<dbReference type="EMBL" id="JACOQH010000002">
    <property type="protein sequence ID" value="MBC5753337.1"/>
    <property type="molecule type" value="Genomic_DNA"/>
</dbReference>
<dbReference type="RefSeq" id="WP_022515066.1">
    <property type="nucleotide sequence ID" value="NZ_JACOQH010000002.1"/>
</dbReference>
<keyword evidence="2" id="KW-1185">Reference proteome</keyword>
<proteinExistence type="predicted"/>
<organism evidence="1 2">
    <name type="scientific">Roseburia yibonii</name>
    <dbReference type="NCBI Taxonomy" id="2763063"/>
    <lineage>
        <taxon>Bacteria</taxon>
        <taxon>Bacillati</taxon>
        <taxon>Bacillota</taxon>
        <taxon>Clostridia</taxon>
        <taxon>Lachnospirales</taxon>
        <taxon>Lachnospiraceae</taxon>
        <taxon>Roseburia</taxon>
    </lineage>
</organism>
<comment type="caution">
    <text evidence="1">The sequence shown here is derived from an EMBL/GenBank/DDBJ whole genome shotgun (WGS) entry which is preliminary data.</text>
</comment>
<evidence type="ECO:0000313" key="1">
    <source>
        <dbReference type="EMBL" id="MBC5753337.1"/>
    </source>
</evidence>
<name>A0ABR7I8W3_9FIRM</name>
<accession>A0ABR7I8W3</accession>
<protein>
    <submittedName>
        <fullName evidence="1">Uncharacterized protein</fullName>
    </submittedName>
</protein>
<evidence type="ECO:0000313" key="2">
    <source>
        <dbReference type="Proteomes" id="UP000621540"/>
    </source>
</evidence>
<sequence length="51" mass="5841">MMICYNSKSRRISMIQEILQSQAAKDDKTLTEKLKEELRQLTASLTPQAKA</sequence>
<reference evidence="1 2" key="1">
    <citation type="submission" date="2020-08" db="EMBL/GenBank/DDBJ databases">
        <title>Genome public.</title>
        <authorList>
            <person name="Liu C."/>
            <person name="Sun Q."/>
        </authorList>
    </citation>
    <scope>NUCLEOTIDE SEQUENCE [LARGE SCALE GENOMIC DNA]</scope>
    <source>
        <strain evidence="1 2">BX0805</strain>
    </source>
</reference>
<gene>
    <name evidence="1" type="ORF">H8Z76_04700</name>
</gene>
<dbReference type="Proteomes" id="UP000621540">
    <property type="component" value="Unassembled WGS sequence"/>
</dbReference>